<dbReference type="OrthoDB" id="6783807at2759"/>
<organism evidence="1">
    <name type="scientific">Capitella teleta</name>
    <name type="common">Polychaete worm</name>
    <dbReference type="NCBI Taxonomy" id="283909"/>
    <lineage>
        <taxon>Eukaryota</taxon>
        <taxon>Metazoa</taxon>
        <taxon>Spiralia</taxon>
        <taxon>Lophotrochozoa</taxon>
        <taxon>Annelida</taxon>
        <taxon>Polychaeta</taxon>
        <taxon>Sedentaria</taxon>
        <taxon>Scolecida</taxon>
        <taxon>Capitellidae</taxon>
        <taxon>Capitella</taxon>
    </lineage>
</organism>
<dbReference type="HOGENOM" id="CLU_1344401_0_0_1"/>
<reference evidence="3" key="1">
    <citation type="submission" date="2012-12" db="EMBL/GenBank/DDBJ databases">
        <authorList>
            <person name="Hellsten U."/>
            <person name="Grimwood J."/>
            <person name="Chapman J.A."/>
            <person name="Shapiro H."/>
            <person name="Aerts A."/>
            <person name="Otillar R.P."/>
            <person name="Terry A.Y."/>
            <person name="Boore J.L."/>
            <person name="Simakov O."/>
            <person name="Marletaz F."/>
            <person name="Cho S.-J."/>
            <person name="Edsinger-Gonzales E."/>
            <person name="Havlak P."/>
            <person name="Kuo D.-H."/>
            <person name="Larsson T."/>
            <person name="Lv J."/>
            <person name="Arendt D."/>
            <person name="Savage R."/>
            <person name="Osoegawa K."/>
            <person name="de Jong P."/>
            <person name="Lindberg D.R."/>
            <person name="Seaver E.C."/>
            <person name="Weisblat D.A."/>
            <person name="Putnam N.H."/>
            <person name="Grigoriev I.V."/>
            <person name="Rokhsar D.S."/>
        </authorList>
    </citation>
    <scope>NUCLEOTIDE SEQUENCE</scope>
    <source>
        <strain evidence="3">I ESC-2004</strain>
    </source>
</reference>
<accession>R7UID1</accession>
<reference evidence="2" key="3">
    <citation type="submission" date="2015-06" db="UniProtKB">
        <authorList>
            <consortium name="EnsemblMetazoa"/>
        </authorList>
    </citation>
    <scope>IDENTIFICATION</scope>
</reference>
<proteinExistence type="predicted"/>
<gene>
    <name evidence="1" type="ORF">CAPTEDRAFT_202476</name>
</gene>
<name>R7UID1_CAPTE</name>
<dbReference type="EMBL" id="KB301066">
    <property type="protein sequence ID" value="ELU05960.1"/>
    <property type="molecule type" value="Genomic_DNA"/>
</dbReference>
<sequence>MVSCSKRPLGNQLLSRTPPPQRVLSTGHRYFEAFRILLRVLLKLWNAGALLSDLLPAPVLAEENSIEKRGAHMIHPRYGKRDLQKDLVDLVKQLPSPFFLLGYFNAHSDLWGDQSLNRSGTKDVMDLDESLEDRIEMPTTPRQTMPAPGREFLLDTFERLLSALNADEALRARRQSTQASAQEKPSTYSQLLTFNDDYPLTSWD</sequence>
<dbReference type="AlphaFoldDB" id="R7UID1"/>
<evidence type="ECO:0000313" key="2">
    <source>
        <dbReference type="EnsemblMetazoa" id="CapteP202476"/>
    </source>
</evidence>
<reference evidence="1 3" key="2">
    <citation type="journal article" date="2013" name="Nature">
        <title>Insights into bilaterian evolution from three spiralian genomes.</title>
        <authorList>
            <person name="Simakov O."/>
            <person name="Marletaz F."/>
            <person name="Cho S.J."/>
            <person name="Edsinger-Gonzales E."/>
            <person name="Havlak P."/>
            <person name="Hellsten U."/>
            <person name="Kuo D.H."/>
            <person name="Larsson T."/>
            <person name="Lv J."/>
            <person name="Arendt D."/>
            <person name="Savage R."/>
            <person name="Osoegawa K."/>
            <person name="de Jong P."/>
            <person name="Grimwood J."/>
            <person name="Chapman J.A."/>
            <person name="Shapiro H."/>
            <person name="Aerts A."/>
            <person name="Otillar R.P."/>
            <person name="Terry A.Y."/>
            <person name="Boore J.L."/>
            <person name="Grigoriev I.V."/>
            <person name="Lindberg D.R."/>
            <person name="Seaver E.C."/>
            <person name="Weisblat D.A."/>
            <person name="Putnam N.H."/>
            <person name="Rokhsar D.S."/>
        </authorList>
    </citation>
    <scope>NUCLEOTIDE SEQUENCE</scope>
    <source>
        <strain evidence="1 3">I ESC-2004</strain>
    </source>
</reference>
<dbReference type="EnsemblMetazoa" id="CapteT202476">
    <property type="protein sequence ID" value="CapteP202476"/>
    <property type="gene ID" value="CapteG202476"/>
</dbReference>
<dbReference type="EMBL" id="AMQN01007647">
    <property type="status" value="NOT_ANNOTATED_CDS"/>
    <property type="molecule type" value="Genomic_DNA"/>
</dbReference>
<keyword evidence="3" id="KW-1185">Reference proteome</keyword>
<evidence type="ECO:0008006" key="4">
    <source>
        <dbReference type="Google" id="ProtNLM"/>
    </source>
</evidence>
<protein>
    <recommendedName>
        <fullName evidence="4">Endonuclease/exonuclease/phosphatase domain-containing protein</fullName>
    </recommendedName>
</protein>
<evidence type="ECO:0000313" key="3">
    <source>
        <dbReference type="Proteomes" id="UP000014760"/>
    </source>
</evidence>
<evidence type="ECO:0000313" key="1">
    <source>
        <dbReference type="EMBL" id="ELU05960.1"/>
    </source>
</evidence>
<dbReference type="Proteomes" id="UP000014760">
    <property type="component" value="Unassembled WGS sequence"/>
</dbReference>